<keyword evidence="2" id="KW-1185">Reference proteome</keyword>
<protein>
    <submittedName>
        <fullName evidence="1">Uncharacterized protein</fullName>
    </submittedName>
</protein>
<accession>A0A9X3N545</accession>
<evidence type="ECO:0000313" key="1">
    <source>
        <dbReference type="EMBL" id="MDA0167426.1"/>
    </source>
</evidence>
<name>A0A9X3N545_9ACTN</name>
<dbReference type="EMBL" id="JAPDOD010000127">
    <property type="protein sequence ID" value="MDA0167426.1"/>
    <property type="molecule type" value="Genomic_DNA"/>
</dbReference>
<dbReference type="RefSeq" id="WP_270046740.1">
    <property type="nucleotide sequence ID" value="NZ_JAPDOD010000127.1"/>
</dbReference>
<proteinExistence type="predicted"/>
<comment type="caution">
    <text evidence="1">The sequence shown here is derived from an EMBL/GenBank/DDBJ whole genome shotgun (WGS) entry which is preliminary data.</text>
</comment>
<gene>
    <name evidence="1" type="ORF">OM076_44620</name>
</gene>
<dbReference type="AlphaFoldDB" id="A0A9X3N545"/>
<reference evidence="1" key="1">
    <citation type="submission" date="2022-10" db="EMBL/GenBank/DDBJ databases">
        <title>The WGS of Solirubrobacter ginsenosidimutans DSM 21036.</title>
        <authorList>
            <person name="Jiang Z."/>
        </authorList>
    </citation>
    <scope>NUCLEOTIDE SEQUENCE</scope>
    <source>
        <strain evidence="1">DSM 21036</strain>
    </source>
</reference>
<evidence type="ECO:0000313" key="2">
    <source>
        <dbReference type="Proteomes" id="UP001149140"/>
    </source>
</evidence>
<sequence length="86" mass="9477">MGTPWNGATSRHARRYRITVQAELTQRFVEPLEQVVVVESTGDQSILSCESVDQAKLQTILTWLYDRGVEIVSVAPDDGGTDSVTP</sequence>
<organism evidence="1 2">
    <name type="scientific">Solirubrobacter ginsenosidimutans</name>
    <dbReference type="NCBI Taxonomy" id="490573"/>
    <lineage>
        <taxon>Bacteria</taxon>
        <taxon>Bacillati</taxon>
        <taxon>Actinomycetota</taxon>
        <taxon>Thermoleophilia</taxon>
        <taxon>Solirubrobacterales</taxon>
        <taxon>Solirubrobacteraceae</taxon>
        <taxon>Solirubrobacter</taxon>
    </lineage>
</organism>
<dbReference type="Proteomes" id="UP001149140">
    <property type="component" value="Unassembled WGS sequence"/>
</dbReference>